<evidence type="ECO:0000313" key="3">
    <source>
        <dbReference type="Proteomes" id="UP000192520"/>
    </source>
</evidence>
<gene>
    <name evidence="2" type="ORF">B5M47_02425</name>
</gene>
<name>A0A1W9NXU4_UNCC3</name>
<evidence type="ECO:0000256" key="1">
    <source>
        <dbReference type="SAM" id="Phobius"/>
    </source>
</evidence>
<keyword evidence="1" id="KW-1133">Transmembrane helix</keyword>
<feature type="transmembrane region" description="Helical" evidence="1">
    <location>
        <begin position="51"/>
        <end position="71"/>
    </location>
</feature>
<proteinExistence type="predicted"/>
<dbReference type="Proteomes" id="UP000192520">
    <property type="component" value="Unassembled WGS sequence"/>
</dbReference>
<reference evidence="3" key="1">
    <citation type="submission" date="2017-03" db="EMBL/GenBank/DDBJ databases">
        <title>Novel pathways for hydrocarbon cycling and metabolic interdependencies in hydrothermal sediment communities.</title>
        <authorList>
            <person name="Dombrowski N."/>
            <person name="Seitz K."/>
            <person name="Teske A."/>
            <person name="Baker B."/>
        </authorList>
    </citation>
    <scope>NUCLEOTIDE SEQUENCE [LARGE SCALE GENOMIC DNA]</scope>
</reference>
<sequence>MGCLEQPKRLNNSSLEVNRSAFLVFIRTFSFFSRRSLMFNKILRVRRTRRWVAAVVGVAAVLVSFLALWAIPTIQAHRALRLSHTQDREWPVFARVIGAQSATPVMLGNQLNIVLVARKAGAGQELPADILEILAEYKRGVCEWQKYRGGGPLDFSFEVQVVEITADPAFASEDEIIQQAVSALLGKESRAPFSDLLNYAWQRCSEEDWDGVWVTLMPERQDTAWAYINGPYSWYPLRNLSFRLRGGAFWVAMHETGHVFGALDRYGVYDPERVAGVDAVPMGTPRGGGIMAQIPPKGPPHPATLHAIFGGDSDKDGIPNPVDVTPEIALVGRVDQPGPMTAFRFKVSPGFYRPKNSRFLGGRNDRLVLIPASVFLWFLSPGEENWACIQPARVEPSDMFDLFEGEKIVQFEVPDGSRLAVQVTNTVGNSARWCWGPMPDPWPQHRIFLPLVLREFQ</sequence>
<organism evidence="2 3">
    <name type="scientific">candidate division CPR3 bacterium 4484_211</name>
    <dbReference type="NCBI Taxonomy" id="1968527"/>
    <lineage>
        <taxon>Bacteria</taxon>
        <taxon>Bacteria division CPR3</taxon>
    </lineage>
</organism>
<comment type="caution">
    <text evidence="2">The sequence shown here is derived from an EMBL/GenBank/DDBJ whole genome shotgun (WGS) entry which is preliminary data.</text>
</comment>
<accession>A0A1W9NXU4</accession>
<dbReference type="EMBL" id="MZGJ01000012">
    <property type="protein sequence ID" value="OQX50948.1"/>
    <property type="molecule type" value="Genomic_DNA"/>
</dbReference>
<keyword evidence="1" id="KW-0812">Transmembrane</keyword>
<dbReference type="AlphaFoldDB" id="A0A1W9NXU4"/>
<protein>
    <submittedName>
        <fullName evidence="2">Uncharacterized protein</fullName>
    </submittedName>
</protein>
<evidence type="ECO:0000313" key="2">
    <source>
        <dbReference type="EMBL" id="OQX50948.1"/>
    </source>
</evidence>
<keyword evidence="1" id="KW-0472">Membrane</keyword>
<dbReference type="STRING" id="1968527.B5M47_02425"/>